<dbReference type="Gene3D" id="3.90.550.10">
    <property type="entry name" value="Spore Coat Polysaccharide Biosynthesis Protein SpsA, Chain A"/>
    <property type="match status" value="1"/>
</dbReference>
<dbReference type="RefSeq" id="WP_110042605.1">
    <property type="nucleotide sequence ID" value="NZ_CP054612.1"/>
</dbReference>
<accession>A0A2V2YZY2</accession>
<dbReference type="EMBL" id="QGTQ01000002">
    <property type="protein sequence ID" value="PWW07357.1"/>
    <property type="molecule type" value="Genomic_DNA"/>
</dbReference>
<keyword evidence="6" id="KW-0548">Nucleotidyltransferase</keyword>
<comment type="catalytic activity">
    <reaction evidence="11">
        <text>dTTP + alpha-D-glucose 1-phosphate + H(+) = dTDP-alpha-D-glucose + diphosphate</text>
        <dbReference type="Rhea" id="RHEA:15225"/>
        <dbReference type="ChEBI" id="CHEBI:15378"/>
        <dbReference type="ChEBI" id="CHEBI:33019"/>
        <dbReference type="ChEBI" id="CHEBI:37568"/>
        <dbReference type="ChEBI" id="CHEBI:57477"/>
        <dbReference type="ChEBI" id="CHEBI:58601"/>
        <dbReference type="EC" id="2.7.7.24"/>
    </reaction>
</comment>
<evidence type="ECO:0000313" key="13">
    <source>
        <dbReference type="EMBL" id="PWW07357.1"/>
    </source>
</evidence>
<evidence type="ECO:0000256" key="3">
    <source>
        <dbReference type="ARBA" id="ARBA00012461"/>
    </source>
</evidence>
<evidence type="ECO:0000259" key="12">
    <source>
        <dbReference type="Pfam" id="PF00483"/>
    </source>
</evidence>
<evidence type="ECO:0000256" key="7">
    <source>
        <dbReference type="ARBA" id="ARBA00022723"/>
    </source>
</evidence>
<comment type="cofactor">
    <cofactor evidence="1">
        <name>Mg(2+)</name>
        <dbReference type="ChEBI" id="CHEBI:18420"/>
    </cofactor>
</comment>
<dbReference type="Proteomes" id="UP000246635">
    <property type="component" value="Unassembled WGS sequence"/>
</dbReference>
<dbReference type="InterPro" id="IPR005907">
    <property type="entry name" value="G1P_thy_trans_s"/>
</dbReference>
<evidence type="ECO:0000256" key="10">
    <source>
        <dbReference type="ARBA" id="ARBA00032598"/>
    </source>
</evidence>
<evidence type="ECO:0000256" key="5">
    <source>
        <dbReference type="ARBA" id="ARBA00022679"/>
    </source>
</evidence>
<keyword evidence="7" id="KW-0479">Metal-binding</keyword>
<evidence type="ECO:0000256" key="8">
    <source>
        <dbReference type="ARBA" id="ARBA00022842"/>
    </source>
</evidence>
<organism evidence="13 14">
    <name type="scientific">Paenibacillus cellulosilyticus</name>
    <dbReference type="NCBI Taxonomy" id="375489"/>
    <lineage>
        <taxon>Bacteria</taxon>
        <taxon>Bacillati</taxon>
        <taxon>Bacillota</taxon>
        <taxon>Bacilli</taxon>
        <taxon>Bacillales</taxon>
        <taxon>Paenibacillaceae</taxon>
        <taxon>Paenibacillus</taxon>
    </lineage>
</organism>
<protein>
    <recommendedName>
        <fullName evidence="4">Glucose-1-phosphate thymidylyltransferase</fullName>
        <ecNumber evidence="3">2.7.7.24</ecNumber>
    </recommendedName>
    <alternativeName>
        <fullName evidence="10">dTDP-glucose pyrophosphorylase</fullName>
    </alternativeName>
    <alternativeName>
        <fullName evidence="9">dTDP-glucose synthase</fullName>
    </alternativeName>
</protein>
<dbReference type="AlphaFoldDB" id="A0A2V2YZY2"/>
<evidence type="ECO:0000256" key="4">
    <source>
        <dbReference type="ARBA" id="ARBA00017654"/>
    </source>
</evidence>
<evidence type="ECO:0000256" key="6">
    <source>
        <dbReference type="ARBA" id="ARBA00022695"/>
    </source>
</evidence>
<proteinExistence type="inferred from homology"/>
<keyword evidence="14" id="KW-1185">Reference proteome</keyword>
<dbReference type="InterPro" id="IPR029044">
    <property type="entry name" value="Nucleotide-diphossugar_trans"/>
</dbReference>
<dbReference type="Pfam" id="PF00483">
    <property type="entry name" value="NTP_transferase"/>
    <property type="match status" value="1"/>
</dbReference>
<dbReference type="PANTHER" id="PTHR43532:SF1">
    <property type="entry name" value="GLUCOSE-1-PHOSPHATE THYMIDYLYLTRANSFERASE 1"/>
    <property type="match status" value="1"/>
</dbReference>
<evidence type="ECO:0000256" key="9">
    <source>
        <dbReference type="ARBA" id="ARBA00032492"/>
    </source>
</evidence>
<sequence>MKAVILAGGTGTRLRPLSQLFNKHMLPVGRYPMIHYAIDKMKEAGITDILLITGRATAGLFIAYLGSGVEFGVSITYRIQEEAGGIAQALDLAKPFIGADERFVMLLGDNLFEDSLERFANQFELQESGAMVLLKHVPDPRRYGVPTFDASEQTIIRITEKPETPDTSYSVTGIYFYDSSAFDLIAGLTPSERGELEITDLNNAYARSGKLTYMVLNGWWTDAGTFESLHEAAIRMMARPSDAE</sequence>
<keyword evidence="5 13" id="KW-0808">Transferase</keyword>
<evidence type="ECO:0000256" key="2">
    <source>
        <dbReference type="ARBA" id="ARBA00010480"/>
    </source>
</evidence>
<dbReference type="InterPro" id="IPR005835">
    <property type="entry name" value="NTP_transferase_dom"/>
</dbReference>
<dbReference type="SUPFAM" id="SSF53448">
    <property type="entry name" value="Nucleotide-diphospho-sugar transferases"/>
    <property type="match status" value="1"/>
</dbReference>
<comment type="similarity">
    <text evidence="2">Belongs to the glucose-1-phosphate thymidylyltransferase family.</text>
</comment>
<name>A0A2V2YZY2_9BACL</name>
<dbReference type="PANTHER" id="PTHR43532">
    <property type="entry name" value="GLUCOSE-1-PHOSPHATE THYMIDYLYLTRANSFERASE"/>
    <property type="match status" value="1"/>
</dbReference>
<gene>
    <name evidence="13" type="ORF">DFQ01_102249</name>
</gene>
<feature type="domain" description="Nucleotidyl transferase" evidence="12">
    <location>
        <begin position="2"/>
        <end position="233"/>
    </location>
</feature>
<dbReference type="OrthoDB" id="9803871at2"/>
<evidence type="ECO:0000256" key="11">
    <source>
        <dbReference type="ARBA" id="ARBA00049336"/>
    </source>
</evidence>
<reference evidence="13 14" key="1">
    <citation type="submission" date="2018-05" db="EMBL/GenBank/DDBJ databases">
        <title>Genomic Encyclopedia of Type Strains, Phase III (KMG-III): the genomes of soil and plant-associated and newly described type strains.</title>
        <authorList>
            <person name="Whitman W."/>
        </authorList>
    </citation>
    <scope>NUCLEOTIDE SEQUENCE [LARGE SCALE GENOMIC DNA]</scope>
    <source>
        <strain evidence="13 14">CECT 5696</strain>
    </source>
</reference>
<evidence type="ECO:0000256" key="1">
    <source>
        <dbReference type="ARBA" id="ARBA00001946"/>
    </source>
</evidence>
<evidence type="ECO:0000313" key="14">
    <source>
        <dbReference type="Proteomes" id="UP000246635"/>
    </source>
</evidence>
<comment type="caution">
    <text evidence="13">The sequence shown here is derived from an EMBL/GenBank/DDBJ whole genome shotgun (WGS) entry which is preliminary data.</text>
</comment>
<keyword evidence="8" id="KW-0460">Magnesium</keyword>
<dbReference type="GO" id="GO:0008879">
    <property type="term" value="F:glucose-1-phosphate thymidylyltransferase activity"/>
    <property type="evidence" value="ECO:0007669"/>
    <property type="project" value="UniProtKB-EC"/>
</dbReference>
<dbReference type="GO" id="GO:0046872">
    <property type="term" value="F:metal ion binding"/>
    <property type="evidence" value="ECO:0007669"/>
    <property type="project" value="UniProtKB-KW"/>
</dbReference>
<dbReference type="EC" id="2.7.7.24" evidence="3"/>